<dbReference type="GO" id="GO:0005975">
    <property type="term" value="P:carbohydrate metabolic process"/>
    <property type="evidence" value="ECO:0007669"/>
    <property type="project" value="InterPro"/>
</dbReference>
<gene>
    <name evidence="2" type="ORF">H9901_00065</name>
</gene>
<dbReference type="EMBL" id="JAHLFS010000001">
    <property type="protein sequence ID" value="MBU3851096.1"/>
    <property type="molecule type" value="Genomic_DNA"/>
</dbReference>
<proteinExistence type="predicted"/>
<dbReference type="Gene3D" id="1.50.10.10">
    <property type="match status" value="1"/>
</dbReference>
<reference evidence="2" key="2">
    <citation type="submission" date="2021-04" db="EMBL/GenBank/DDBJ databases">
        <authorList>
            <person name="Gilroy R."/>
        </authorList>
    </citation>
    <scope>NUCLEOTIDE SEQUENCE</scope>
    <source>
        <strain evidence="2">F6-6636</strain>
    </source>
</reference>
<sequence length="389" mass="43955">MSKVKSILLGTSTVAIAALLAGCGSSKTDEAKQGTYYQTISVRPDPIVQNITHYHTDEQQQKQQLLINFLDNQMMGNGGIYTNHLPTNDPNSQNATGHELLDESSGYYLLHLALTKQSQAFKTFYEKTKKNFYENGQFSYRYDPATGKRYPVNATVDDLRIIEALFLYDQQFQTNYYAKEINTLYKNMQSLSLVNGNLYDWANGETKQHATTGTLCYFNLATLHALENQSKTGKQYYQKQLHIVQKGYISDDFPLYQTRYNYKTGKYTSDKGIDILESLMTMQHLSAVGKLPKTSLQWVTRQVMNKQLYNHYDMNGKATTQDQSAAAYALAALIASNEKQPELYQAAIKQMLTFQINKAGSPLNGAFGDLQTQQVYSFNNVTALVALDC</sequence>
<evidence type="ECO:0000313" key="3">
    <source>
        <dbReference type="Proteomes" id="UP000777303"/>
    </source>
</evidence>
<name>A0A948TII7_9LACO</name>
<feature type="chain" id="PRO_5038073982" evidence="1">
    <location>
        <begin position="18"/>
        <end position="389"/>
    </location>
</feature>
<dbReference type="InterPro" id="IPR012341">
    <property type="entry name" value="6hp_glycosidase-like_sf"/>
</dbReference>
<evidence type="ECO:0000313" key="2">
    <source>
        <dbReference type="EMBL" id="MBU3851096.1"/>
    </source>
</evidence>
<dbReference type="SUPFAM" id="SSF48208">
    <property type="entry name" value="Six-hairpin glycosidases"/>
    <property type="match status" value="1"/>
</dbReference>
<keyword evidence="1" id="KW-0732">Signal</keyword>
<dbReference type="Proteomes" id="UP000777303">
    <property type="component" value="Unassembled WGS sequence"/>
</dbReference>
<reference evidence="2" key="1">
    <citation type="journal article" date="2021" name="PeerJ">
        <title>Extensive microbial diversity within the chicken gut microbiome revealed by metagenomics and culture.</title>
        <authorList>
            <person name="Gilroy R."/>
            <person name="Ravi A."/>
            <person name="Getino M."/>
            <person name="Pursley I."/>
            <person name="Horton D.L."/>
            <person name="Alikhan N.F."/>
            <person name="Baker D."/>
            <person name="Gharbi K."/>
            <person name="Hall N."/>
            <person name="Watson M."/>
            <person name="Adriaenssens E.M."/>
            <person name="Foster-Nyarko E."/>
            <person name="Jarju S."/>
            <person name="Secka A."/>
            <person name="Antonio M."/>
            <person name="Oren A."/>
            <person name="Chaudhuri R.R."/>
            <person name="La Ragione R."/>
            <person name="Hildebrand F."/>
            <person name="Pallen M.J."/>
        </authorList>
    </citation>
    <scope>NUCLEOTIDE SEQUENCE</scope>
    <source>
        <strain evidence="2">F6-6636</strain>
    </source>
</reference>
<comment type="caution">
    <text evidence="2">The sequence shown here is derived from an EMBL/GenBank/DDBJ whole genome shotgun (WGS) entry which is preliminary data.</text>
</comment>
<evidence type="ECO:0000256" key="1">
    <source>
        <dbReference type="SAM" id="SignalP"/>
    </source>
</evidence>
<organism evidence="2 3">
    <name type="scientific">Candidatus Paralactobacillus gallistercoris</name>
    <dbReference type="NCBI Taxonomy" id="2838724"/>
    <lineage>
        <taxon>Bacteria</taxon>
        <taxon>Bacillati</taxon>
        <taxon>Bacillota</taxon>
        <taxon>Bacilli</taxon>
        <taxon>Lactobacillales</taxon>
        <taxon>Lactobacillaceae</taxon>
        <taxon>Lactobacillus</taxon>
    </lineage>
</organism>
<feature type="signal peptide" evidence="1">
    <location>
        <begin position="1"/>
        <end position="17"/>
    </location>
</feature>
<keyword evidence="2" id="KW-0378">Hydrolase</keyword>
<accession>A0A948TII7</accession>
<protein>
    <submittedName>
        <fullName evidence="2">Glycosyl hydrolase family 8</fullName>
    </submittedName>
</protein>
<dbReference type="GO" id="GO:0016787">
    <property type="term" value="F:hydrolase activity"/>
    <property type="evidence" value="ECO:0007669"/>
    <property type="project" value="UniProtKB-KW"/>
</dbReference>
<dbReference type="AlphaFoldDB" id="A0A948TII7"/>
<dbReference type="PROSITE" id="PS51257">
    <property type="entry name" value="PROKAR_LIPOPROTEIN"/>
    <property type="match status" value="1"/>
</dbReference>
<dbReference type="InterPro" id="IPR008928">
    <property type="entry name" value="6-hairpin_glycosidase_sf"/>
</dbReference>